<dbReference type="AlphaFoldDB" id="A0A6J4IBC1"/>
<dbReference type="NCBIfam" id="TIGR02241">
    <property type="entry name" value="conserved hypothetical phage tail region protein"/>
    <property type="match status" value="1"/>
</dbReference>
<evidence type="ECO:0008006" key="2">
    <source>
        <dbReference type="Google" id="ProtNLM"/>
    </source>
</evidence>
<organism evidence="1">
    <name type="scientific">uncultured Coleofasciculus sp</name>
    <dbReference type="NCBI Taxonomy" id="1267456"/>
    <lineage>
        <taxon>Bacteria</taxon>
        <taxon>Bacillati</taxon>
        <taxon>Cyanobacteriota</taxon>
        <taxon>Cyanophyceae</taxon>
        <taxon>Coleofasciculales</taxon>
        <taxon>Coleofasciculaceae</taxon>
        <taxon>Coleofasciculus</taxon>
        <taxon>environmental samples</taxon>
    </lineage>
</organism>
<dbReference type="EMBL" id="CADCTM010000264">
    <property type="protein sequence ID" value="CAA9246321.1"/>
    <property type="molecule type" value="Genomic_DNA"/>
</dbReference>
<dbReference type="InterPro" id="IPR010667">
    <property type="entry name" value="Phage_T4_Gp19"/>
</dbReference>
<accession>A0A6J4IBC1</accession>
<dbReference type="GO" id="GO:0005198">
    <property type="term" value="F:structural molecule activity"/>
    <property type="evidence" value="ECO:0007669"/>
    <property type="project" value="InterPro"/>
</dbReference>
<protein>
    <recommendedName>
        <fullName evidence="2">Phage tail protein</fullName>
    </recommendedName>
</protein>
<reference evidence="1" key="1">
    <citation type="submission" date="2020-02" db="EMBL/GenBank/DDBJ databases">
        <authorList>
            <person name="Meier V. D."/>
        </authorList>
    </citation>
    <scope>NUCLEOTIDE SEQUENCE</scope>
    <source>
        <strain evidence="1">AVDCRST_MAG92</strain>
    </source>
</reference>
<dbReference type="Pfam" id="PF06841">
    <property type="entry name" value="Phage_T4_gp19"/>
    <property type="match status" value="1"/>
</dbReference>
<dbReference type="PANTHER" id="PTHR38009:SF1">
    <property type="entry name" value="CONSERVED HYPOTHETICAL PHAGE TAIL PROTEIN"/>
    <property type="match status" value="1"/>
</dbReference>
<dbReference type="InterPro" id="IPR011747">
    <property type="entry name" value="CHP02241"/>
</dbReference>
<sequence length="169" mass="19505">MPNLINNFPEILTTCRFYVELKLDDSKDPVDAYFMECKGFKQTAEVIEVCEVTPQKWGKSKHGLVVRTKVPGNVKTNNLVLRRGMTCSMTLWKWFEAVQAGKWAEKDSQLRQRRDGSLTIYDQAGTIQARFEFQRAWPTSYTLTDVNASSNELEIEELEVAIEEFRRSA</sequence>
<evidence type="ECO:0000313" key="1">
    <source>
        <dbReference type="EMBL" id="CAA9246321.1"/>
    </source>
</evidence>
<dbReference type="PANTHER" id="PTHR38009">
    <property type="entry name" value="CONSERVED HYPOTHETICAL PHAGE TAIL PROTEIN"/>
    <property type="match status" value="1"/>
</dbReference>
<name>A0A6J4IBC1_9CYAN</name>
<proteinExistence type="predicted"/>
<gene>
    <name evidence="1" type="ORF">AVDCRST_MAG92-1799</name>
</gene>